<dbReference type="PROSITE" id="PS50235">
    <property type="entry name" value="USP_3"/>
    <property type="match status" value="1"/>
</dbReference>
<comment type="catalytic activity">
    <reaction evidence="1">
        <text>Thiol-dependent hydrolysis of ester, thioester, amide, peptide and isopeptide bonds formed by the C-terminal Gly of ubiquitin (a 76-residue protein attached to proteins as an intracellular targeting signal).</text>
        <dbReference type="EC" id="3.4.19.12"/>
    </reaction>
</comment>
<dbReference type="GO" id="GO:0004843">
    <property type="term" value="F:cysteine-type deubiquitinase activity"/>
    <property type="evidence" value="ECO:0007669"/>
    <property type="project" value="UniProtKB-EC"/>
</dbReference>
<organism evidence="4">
    <name type="scientific">Schistosoma japonicum</name>
    <name type="common">Blood fluke</name>
    <dbReference type="NCBI Taxonomy" id="6182"/>
    <lineage>
        <taxon>Eukaryota</taxon>
        <taxon>Metazoa</taxon>
        <taxon>Spiralia</taxon>
        <taxon>Lophotrochozoa</taxon>
        <taxon>Platyhelminthes</taxon>
        <taxon>Trematoda</taxon>
        <taxon>Digenea</taxon>
        <taxon>Strigeidida</taxon>
        <taxon>Schistosomatoidea</taxon>
        <taxon>Schistosomatidae</taxon>
        <taxon>Schistosoma</taxon>
    </lineage>
</organism>
<sequence length="229" mass="25828">MGKKIRSRKGLSQTLVNEEKKLEFRNNVKENLPVKGLHNLGNTCYFNAALQCLGRSPWLLELLAGDELRESTLTKPNEVNNRSLATSFQGSVSTLCISLPPTKCVLTTQFKELISNLKSNESSSVKMLSFSTISPGMLRNVFIERCPRFSGFRQHDSHELIRSLLDCIKHEELIRWKKGILLKLNINTKDQELKTDSLNSSPLCVYTNSTVPVEPVLLDARFGKSVTEF</sequence>
<evidence type="ECO:0000313" key="4">
    <source>
        <dbReference type="EMBL" id="AAW25772.1"/>
    </source>
</evidence>
<dbReference type="PANTHER" id="PTHR21646">
    <property type="entry name" value="UBIQUITIN CARBOXYL-TERMINAL HYDROLASE"/>
    <property type="match status" value="1"/>
</dbReference>
<dbReference type="AlphaFoldDB" id="Q5DEI4"/>
<proteinExistence type="evidence at transcript level"/>
<dbReference type="InterPro" id="IPR018200">
    <property type="entry name" value="USP_CS"/>
</dbReference>
<dbReference type="InterPro" id="IPR038765">
    <property type="entry name" value="Papain-like_cys_pep_sf"/>
</dbReference>
<name>Q5DEI4_SCHJA</name>
<feature type="domain" description="USP" evidence="3">
    <location>
        <begin position="35"/>
        <end position="229"/>
    </location>
</feature>
<evidence type="ECO:0000256" key="1">
    <source>
        <dbReference type="ARBA" id="ARBA00000707"/>
    </source>
</evidence>
<dbReference type="SUPFAM" id="SSF54001">
    <property type="entry name" value="Cysteine proteinases"/>
    <property type="match status" value="1"/>
</dbReference>
<dbReference type="Gene3D" id="3.90.70.10">
    <property type="entry name" value="Cysteine proteinases"/>
    <property type="match status" value="1"/>
</dbReference>
<dbReference type="PROSITE" id="PS00972">
    <property type="entry name" value="USP_1"/>
    <property type="match status" value="1"/>
</dbReference>
<evidence type="ECO:0000256" key="2">
    <source>
        <dbReference type="ARBA" id="ARBA00012759"/>
    </source>
</evidence>
<dbReference type="InterPro" id="IPR050185">
    <property type="entry name" value="Ub_carboxyl-term_hydrolase"/>
</dbReference>
<dbReference type="EMBL" id="AY814040">
    <property type="protein sequence ID" value="AAW25772.1"/>
    <property type="molecule type" value="mRNA"/>
</dbReference>
<reference evidence="4" key="2">
    <citation type="journal article" date="2006" name="PLoS Pathog.">
        <title>New perspectives on host-parasite interplay by comparative transcriptomic and proteomic analyses of Schistosoma japonicum.</title>
        <authorList>
            <person name="Liu F."/>
            <person name="Lu J."/>
            <person name="Hu W."/>
            <person name="Wang S.Y."/>
            <person name="Cui S.J."/>
            <person name="Chi M."/>
            <person name="Yan Q."/>
            <person name="Wang X.R."/>
            <person name="Song H.D."/>
            <person name="Xu X.N."/>
            <person name="Wang J.J."/>
            <person name="Zhang X.L."/>
            <person name="Zhang X."/>
            <person name="Wang Z.Q."/>
            <person name="Xue C.L."/>
            <person name="Brindley P.J."/>
            <person name="McManus D.P."/>
            <person name="Yang P.Y."/>
            <person name="Feng Z."/>
            <person name="Chen Z."/>
            <person name="Han Z.G."/>
        </authorList>
    </citation>
    <scope>NUCLEOTIDE SEQUENCE</scope>
</reference>
<dbReference type="PANTHER" id="PTHR21646:SF39">
    <property type="entry name" value="UBIQUITIN CARBOXYL-TERMINAL HYDROLASE 16"/>
    <property type="match status" value="1"/>
</dbReference>
<reference evidence="4" key="1">
    <citation type="submission" date="2004-11" db="EMBL/GenBank/DDBJ databases">
        <title>The full-length cDNA sequences of Schistosoma japonicum genes.</title>
        <authorList>
            <person name="Han Z."/>
        </authorList>
    </citation>
    <scope>NUCLEOTIDE SEQUENCE</scope>
</reference>
<dbReference type="GO" id="GO:0016579">
    <property type="term" value="P:protein deubiquitination"/>
    <property type="evidence" value="ECO:0007669"/>
    <property type="project" value="InterPro"/>
</dbReference>
<dbReference type="EC" id="3.4.19.12" evidence="2"/>
<evidence type="ECO:0000259" key="3">
    <source>
        <dbReference type="PROSITE" id="PS50235"/>
    </source>
</evidence>
<dbReference type="Pfam" id="PF00443">
    <property type="entry name" value="UCH"/>
    <property type="match status" value="1"/>
</dbReference>
<protein>
    <recommendedName>
        <fullName evidence="2">ubiquitinyl hydrolase 1</fullName>
        <ecNumber evidence="2">3.4.19.12</ecNumber>
    </recommendedName>
</protein>
<dbReference type="InterPro" id="IPR028889">
    <property type="entry name" value="USP"/>
</dbReference>
<accession>Q5DEI4</accession>
<dbReference type="InterPro" id="IPR001394">
    <property type="entry name" value="Peptidase_C19_UCH"/>
</dbReference>